<dbReference type="PANTHER" id="PTHR12277:SF81">
    <property type="entry name" value="PROTEIN ABHD13"/>
    <property type="match status" value="1"/>
</dbReference>
<evidence type="ECO:0000313" key="2">
    <source>
        <dbReference type="EMBL" id="EAR92062.3"/>
    </source>
</evidence>
<dbReference type="eggNOG" id="KOG4391">
    <property type="taxonomic scope" value="Eukaryota"/>
</dbReference>
<keyword evidence="1" id="KW-0472">Membrane</keyword>
<dbReference type="OrthoDB" id="10249433at2759"/>
<gene>
    <name evidence="2" type="ORF">TTHERM_00105570</name>
</gene>
<dbReference type="PANTHER" id="PTHR12277">
    <property type="entry name" value="ALPHA/BETA HYDROLASE DOMAIN-CONTAINING PROTEIN"/>
    <property type="match status" value="1"/>
</dbReference>
<dbReference type="EMBL" id="GG662767">
    <property type="protein sequence ID" value="EAR92062.3"/>
    <property type="molecule type" value="Genomic_DNA"/>
</dbReference>
<proteinExistence type="predicted"/>
<feature type="transmembrane region" description="Helical" evidence="1">
    <location>
        <begin position="61"/>
        <end position="79"/>
    </location>
</feature>
<dbReference type="FunCoup" id="Q234E1">
    <property type="interactions" value="217"/>
</dbReference>
<dbReference type="Gene3D" id="3.40.50.1820">
    <property type="entry name" value="alpha/beta hydrolase"/>
    <property type="match status" value="1"/>
</dbReference>
<dbReference type="InParanoid" id="Q234E1"/>
<keyword evidence="2" id="KW-0378">Hydrolase</keyword>
<keyword evidence="1" id="KW-0812">Transmembrane</keyword>
<dbReference type="RefSeq" id="XP_001012307.3">
    <property type="nucleotide sequence ID" value="XM_001012307.3"/>
</dbReference>
<keyword evidence="1" id="KW-1133">Transmembrane helix</keyword>
<protein>
    <submittedName>
        <fullName evidence="2">Alpha/beta superfamily hydrolase</fullName>
    </submittedName>
</protein>
<keyword evidence="3" id="KW-1185">Reference proteome</keyword>
<feature type="transmembrane region" description="Helical" evidence="1">
    <location>
        <begin position="6"/>
        <end position="25"/>
    </location>
</feature>
<reference evidence="3" key="1">
    <citation type="journal article" date="2006" name="PLoS Biol.">
        <title>Macronuclear genome sequence of the ciliate Tetrahymena thermophila, a model eukaryote.</title>
        <authorList>
            <person name="Eisen J.A."/>
            <person name="Coyne R.S."/>
            <person name="Wu M."/>
            <person name="Wu D."/>
            <person name="Thiagarajan M."/>
            <person name="Wortman J.R."/>
            <person name="Badger J.H."/>
            <person name="Ren Q."/>
            <person name="Amedeo P."/>
            <person name="Jones K.M."/>
            <person name="Tallon L.J."/>
            <person name="Delcher A.L."/>
            <person name="Salzberg S.L."/>
            <person name="Silva J.C."/>
            <person name="Haas B.J."/>
            <person name="Majoros W.H."/>
            <person name="Farzad M."/>
            <person name="Carlton J.M."/>
            <person name="Smith R.K. Jr."/>
            <person name="Garg J."/>
            <person name="Pearlman R.E."/>
            <person name="Karrer K.M."/>
            <person name="Sun L."/>
            <person name="Manning G."/>
            <person name="Elde N.C."/>
            <person name="Turkewitz A.P."/>
            <person name="Asai D.J."/>
            <person name="Wilkes D.E."/>
            <person name="Wang Y."/>
            <person name="Cai H."/>
            <person name="Collins K."/>
            <person name="Stewart B.A."/>
            <person name="Lee S.R."/>
            <person name="Wilamowska K."/>
            <person name="Weinberg Z."/>
            <person name="Ruzzo W.L."/>
            <person name="Wloga D."/>
            <person name="Gaertig J."/>
            <person name="Frankel J."/>
            <person name="Tsao C.-C."/>
            <person name="Gorovsky M.A."/>
            <person name="Keeling P.J."/>
            <person name="Waller R.F."/>
            <person name="Patron N.J."/>
            <person name="Cherry J.M."/>
            <person name="Stover N.A."/>
            <person name="Krieger C.J."/>
            <person name="del Toro C."/>
            <person name="Ryder H.F."/>
            <person name="Williamson S.C."/>
            <person name="Barbeau R.A."/>
            <person name="Hamilton E.P."/>
            <person name="Orias E."/>
        </authorList>
    </citation>
    <scope>NUCLEOTIDE SEQUENCE [LARGE SCALE GENOMIC DNA]</scope>
    <source>
        <strain evidence="3">SB210</strain>
    </source>
</reference>
<dbReference type="SUPFAM" id="SSF53474">
    <property type="entry name" value="alpha/beta-Hydrolases"/>
    <property type="match status" value="1"/>
</dbReference>
<dbReference type="HOGENOM" id="CLU_029375_2_0_1"/>
<dbReference type="GO" id="GO:0008474">
    <property type="term" value="F:palmitoyl-(protein) hydrolase activity"/>
    <property type="evidence" value="ECO:0007669"/>
    <property type="project" value="TreeGrafter"/>
</dbReference>
<dbReference type="GO" id="GO:0016020">
    <property type="term" value="C:membrane"/>
    <property type="evidence" value="ECO:0007669"/>
    <property type="project" value="TreeGrafter"/>
</dbReference>
<organism evidence="2 3">
    <name type="scientific">Tetrahymena thermophila (strain SB210)</name>
    <dbReference type="NCBI Taxonomy" id="312017"/>
    <lineage>
        <taxon>Eukaryota</taxon>
        <taxon>Sar</taxon>
        <taxon>Alveolata</taxon>
        <taxon>Ciliophora</taxon>
        <taxon>Intramacronucleata</taxon>
        <taxon>Oligohymenophorea</taxon>
        <taxon>Hymenostomatida</taxon>
        <taxon>Tetrahymenina</taxon>
        <taxon>Tetrahymenidae</taxon>
        <taxon>Tetrahymena</taxon>
    </lineage>
</organism>
<accession>Q234E1</accession>
<dbReference type="Proteomes" id="UP000009168">
    <property type="component" value="Unassembled WGS sequence"/>
</dbReference>
<name>Q234E1_TETTS</name>
<dbReference type="AlphaFoldDB" id="Q234E1"/>
<dbReference type="InterPro" id="IPR029058">
    <property type="entry name" value="AB_hydrolase_fold"/>
</dbReference>
<evidence type="ECO:0000313" key="3">
    <source>
        <dbReference type="Proteomes" id="UP000009168"/>
    </source>
</evidence>
<dbReference type="KEGG" id="tet:TTHERM_00105570"/>
<evidence type="ECO:0000256" key="1">
    <source>
        <dbReference type="SAM" id="Phobius"/>
    </source>
</evidence>
<dbReference type="GeneID" id="7828169"/>
<dbReference type="STRING" id="312017.Q234E1"/>
<sequence>MNLIFQIILRVLKIFCFDFSFLFLIKYKYSKSKKIHLFYKQTLKEFKQLAFIMDNQNLKTLVKAGVGGISLLGIGLLALRQFQEKLIYIPTFGGMPKSPKDNPFGDRTPRDMNLAYEDVSTVTKDNVTLRGWLIKQKDHMNKPTVVFFHENAGNIGLRLYYFQKYMKHTGVNILAFAYRGYSDSDDAPIDEPGLQKDSLAIIEYAFRSGKINPNNVFFHGRSLGGAVLTYGLTHSLENKPNGIILENTFTSLDDMVDVVFRPVSIFKRLILKNHWPTINQMSKVQVPALFIKSNKDELVPASQMQQLFDKCHSPNKHLYVIENGTHNDNWTLDILDYFKHVHEFINKYSNL</sequence>